<dbReference type="Proteomes" id="UP000675920">
    <property type="component" value="Unplaced"/>
</dbReference>
<protein>
    <recommendedName>
        <fullName evidence="3">Urease accessory protein UreD</fullName>
    </recommendedName>
</protein>
<evidence type="ECO:0000313" key="5">
    <source>
        <dbReference type="RefSeq" id="WP_051378350.1"/>
    </source>
</evidence>
<keyword evidence="3" id="KW-0963">Cytoplasm</keyword>
<evidence type="ECO:0000256" key="2">
    <source>
        <dbReference type="ARBA" id="ARBA00023186"/>
    </source>
</evidence>
<comment type="similarity">
    <text evidence="1 3">Belongs to the UreD family.</text>
</comment>
<comment type="subcellular location">
    <subcellularLocation>
        <location evidence="3">Cytoplasm</location>
    </subcellularLocation>
</comment>
<dbReference type="AlphaFoldDB" id="A0A8B6X8F2"/>
<reference evidence="5" key="1">
    <citation type="journal article" date="1994" name="Proc. Natl. Acad. Sci. U.S.A.">
        <title>In vitro activation of urease apoprotein and role of UreD as a chaperone required for nickel metallocenter assembly.</title>
        <authorList>
            <person name="Park I.S."/>
            <person name="Carr M.B."/>
            <person name="Hausinger R.P."/>
        </authorList>
    </citation>
    <scope>NUCLEOTIDE SEQUENCE</scope>
</reference>
<name>A0A8B6X8F2_9BURK</name>
<dbReference type="GO" id="GO:0005737">
    <property type="term" value="C:cytoplasm"/>
    <property type="evidence" value="ECO:0007669"/>
    <property type="project" value="UniProtKB-SubCell"/>
</dbReference>
<dbReference type="RefSeq" id="WP_051378350.1">
    <property type="nucleotide sequence ID" value="NZ_AXWS01000008.1"/>
</dbReference>
<comment type="function">
    <text evidence="3">Required for maturation of urease via the functional incorporation of the urease nickel metallocenter.</text>
</comment>
<reference evidence="5" key="2">
    <citation type="journal article" date="1996" name="J. Bacteriol.">
        <title>Organization of Ureaplasma urealyticum urease gene cluster and expression in a suppressor strain of Escherichia coli.</title>
        <authorList>
            <person name="Neyrolles O."/>
            <person name="Ferris S."/>
            <person name="Behbahani N."/>
            <person name="Montagnier L."/>
            <person name="Blanchard A."/>
        </authorList>
    </citation>
    <scope>NUCLEOTIDE SEQUENCE</scope>
</reference>
<dbReference type="InterPro" id="IPR002669">
    <property type="entry name" value="UreD"/>
</dbReference>
<organism evidence="4 5">
    <name type="scientific">Derxia gummosa DSM 723</name>
    <dbReference type="NCBI Taxonomy" id="1121388"/>
    <lineage>
        <taxon>Bacteria</taxon>
        <taxon>Pseudomonadati</taxon>
        <taxon>Pseudomonadota</taxon>
        <taxon>Betaproteobacteria</taxon>
        <taxon>Burkholderiales</taxon>
        <taxon>Alcaligenaceae</taxon>
        <taxon>Derxia</taxon>
    </lineage>
</organism>
<evidence type="ECO:0000256" key="1">
    <source>
        <dbReference type="ARBA" id="ARBA00007177"/>
    </source>
</evidence>
<keyword evidence="3" id="KW-0996">Nickel insertion</keyword>
<accession>A0A8B6X8F2</accession>
<reference evidence="5" key="3">
    <citation type="journal article" date="1997" name="J. Bacteriol.">
        <title>Characterization of UreG, identification of a UreD-UreF-UreG complex, and evidence suggesting that a nucleotide-binding site in UreG is required for in vivo metallocenter assembly of Klebsiella aerogenes urease.</title>
        <authorList>
            <person name="Moncrief M.B."/>
            <person name="Hausinger R.P."/>
        </authorList>
    </citation>
    <scope>NUCLEOTIDE SEQUENCE</scope>
</reference>
<dbReference type="GO" id="GO:0016151">
    <property type="term" value="F:nickel cation binding"/>
    <property type="evidence" value="ECO:0007669"/>
    <property type="project" value="UniProtKB-UniRule"/>
</dbReference>
<keyword evidence="4" id="KW-1185">Reference proteome</keyword>
<dbReference type="OrthoDB" id="9798842at2"/>
<keyword evidence="2 3" id="KW-0143">Chaperone</keyword>
<dbReference type="Pfam" id="PF01774">
    <property type="entry name" value="UreD"/>
    <property type="match status" value="1"/>
</dbReference>
<reference evidence="5" key="4">
    <citation type="journal article" date="2013" name="J. Biol. Chem.">
        <title>Biosynthesis of the urease metallocenter.</title>
        <authorList>
            <person name="Farrugia M.A."/>
            <person name="Macomber L."/>
            <person name="Hausinger R.P."/>
        </authorList>
    </citation>
    <scope>NUCLEOTIDE SEQUENCE</scope>
</reference>
<dbReference type="HAMAP" id="MF_01384">
    <property type="entry name" value="UreD"/>
    <property type="match status" value="1"/>
</dbReference>
<proteinExistence type="inferred from homology"/>
<dbReference type="PANTHER" id="PTHR33643">
    <property type="entry name" value="UREASE ACCESSORY PROTEIN D"/>
    <property type="match status" value="1"/>
</dbReference>
<gene>
    <name evidence="3" type="primary">ureD</name>
</gene>
<reference evidence="5" key="6">
    <citation type="submission" date="2025-08" db="UniProtKB">
        <authorList>
            <consortium name="RefSeq"/>
        </authorList>
    </citation>
    <scope>IDENTIFICATION</scope>
</reference>
<dbReference type="PANTHER" id="PTHR33643:SF1">
    <property type="entry name" value="UREASE ACCESSORY PROTEIN D"/>
    <property type="match status" value="1"/>
</dbReference>
<reference evidence="5" key="5">
    <citation type="journal article" date="2015" name="Biochemistry">
        <title>Mutational and Computational Evidence That a Nickel-Transfer Tunnel in UreD Is Used for Activation of Klebsiella aerogenes Urease.</title>
        <authorList>
            <person name="Farrugia M.A."/>
            <person name="Wang B."/>
            <person name="Feig M."/>
            <person name="Hausinger R.P."/>
        </authorList>
    </citation>
    <scope>NUCLEOTIDE SEQUENCE</scope>
</reference>
<sequence length="318" mass="33775">MGAVVKAGAAVGAGGQAAQPAEARGWRARLDLRFRPSSATSGPRTLLERSHEGPLRVQKALYPEGDEVCHVLVVHPPGGIAGGDQLSISATVEAGAHALVTTPGAGKWYRANGRDAGQHVRLRVAGDLEWLPQEAIVYDAARVRSSLRIDMAPGARCLGWDIVALGRLAAGERFAAGRFGQTIELWRDGRPEWIELTRIDGDDELLRSPLGLGGGHVFGCFWACGEHWSDAALDDLRARLAGRASVDAGGLPALDPTGEGHGAAGIACALTRLAPDLLVGRVTGHRTETVRAQLEALWLAVREPVLGRLPRRPRIWAT</sequence>
<evidence type="ECO:0000313" key="4">
    <source>
        <dbReference type="Proteomes" id="UP000675920"/>
    </source>
</evidence>
<comment type="subunit">
    <text evidence="3">UreD, UreF and UreG form a complex that acts as a GTP-hydrolysis-dependent molecular chaperone, activating the urease apoprotein by helping to assemble the nickel containing metallocenter of UreC. The UreE protein probably delivers the nickel.</text>
</comment>
<evidence type="ECO:0000256" key="3">
    <source>
        <dbReference type="HAMAP-Rule" id="MF_01384"/>
    </source>
</evidence>